<dbReference type="Pfam" id="PF02368">
    <property type="entry name" value="Big_2"/>
    <property type="match status" value="1"/>
</dbReference>
<dbReference type="Proteomes" id="UP001172778">
    <property type="component" value="Unassembled WGS sequence"/>
</dbReference>
<dbReference type="InterPro" id="IPR003587">
    <property type="entry name" value="Hint_dom_N"/>
</dbReference>
<dbReference type="SUPFAM" id="SSF75011">
    <property type="entry name" value="3-carboxy-cis,cis-mucoante lactonizing enzyme"/>
    <property type="match status" value="1"/>
</dbReference>
<dbReference type="SUPFAM" id="SSF51294">
    <property type="entry name" value="Hedgehog/intein (Hint) domain"/>
    <property type="match status" value="1"/>
</dbReference>
<evidence type="ECO:0000313" key="7">
    <source>
        <dbReference type="EMBL" id="MDK2126880.1"/>
    </source>
</evidence>
<accession>A0ABT7E5Z2</accession>
<dbReference type="InterPro" id="IPR024079">
    <property type="entry name" value="MetalloPept_cat_dom_sf"/>
</dbReference>
<dbReference type="InterPro" id="IPR003343">
    <property type="entry name" value="Big_2"/>
</dbReference>
<evidence type="ECO:0000256" key="1">
    <source>
        <dbReference type="ARBA" id="ARBA00022670"/>
    </source>
</evidence>
<evidence type="ECO:0000313" key="8">
    <source>
        <dbReference type="Proteomes" id="UP001172778"/>
    </source>
</evidence>
<feature type="region of interest" description="Disordered" evidence="5">
    <location>
        <begin position="1184"/>
        <end position="1212"/>
    </location>
</feature>
<dbReference type="SUPFAM" id="SSF55486">
    <property type="entry name" value="Metalloproteases ('zincins'), catalytic domain"/>
    <property type="match status" value="1"/>
</dbReference>
<evidence type="ECO:0000259" key="6">
    <source>
        <dbReference type="SMART" id="SM00306"/>
    </source>
</evidence>
<dbReference type="InterPro" id="IPR010221">
    <property type="entry name" value="VCBS_dom"/>
</dbReference>
<comment type="caution">
    <text evidence="7">The sequence shown here is derived from an EMBL/GenBank/DDBJ whole genome shotgun (WGS) entry which is preliminary data.</text>
</comment>
<dbReference type="Gene3D" id="2.60.40.3440">
    <property type="match status" value="5"/>
</dbReference>
<organism evidence="7 8">
    <name type="scientific">Parachitinimonas caeni</name>
    <dbReference type="NCBI Taxonomy" id="3031301"/>
    <lineage>
        <taxon>Bacteria</taxon>
        <taxon>Pseudomonadati</taxon>
        <taxon>Pseudomonadota</taxon>
        <taxon>Betaproteobacteria</taxon>
        <taxon>Neisseriales</taxon>
        <taxon>Chitinibacteraceae</taxon>
        <taxon>Parachitinimonas</taxon>
    </lineage>
</organism>
<feature type="domain" description="Hint" evidence="6">
    <location>
        <begin position="1345"/>
        <end position="1459"/>
    </location>
</feature>
<dbReference type="EMBL" id="JARRAF010000060">
    <property type="protein sequence ID" value="MDK2126880.1"/>
    <property type="molecule type" value="Genomic_DNA"/>
</dbReference>
<evidence type="ECO:0000256" key="3">
    <source>
        <dbReference type="ARBA" id="ARBA00022801"/>
    </source>
</evidence>
<keyword evidence="3" id="KW-0378">Hydrolase</keyword>
<dbReference type="SMART" id="SM00306">
    <property type="entry name" value="HintN"/>
    <property type="match status" value="1"/>
</dbReference>
<dbReference type="InterPro" id="IPR006141">
    <property type="entry name" value="Intein_N"/>
</dbReference>
<dbReference type="InterPro" id="IPR008964">
    <property type="entry name" value="Invasin/intimin_cell_adhesion"/>
</dbReference>
<dbReference type="InterPro" id="IPR001818">
    <property type="entry name" value="Pept_M10_metallopeptidase"/>
</dbReference>
<dbReference type="Pfam" id="PF00413">
    <property type="entry name" value="Peptidase_M10"/>
    <property type="match status" value="1"/>
</dbReference>
<dbReference type="NCBIfam" id="NF012211">
    <property type="entry name" value="tand_rpt_95"/>
    <property type="match status" value="8"/>
</dbReference>
<dbReference type="PANTHER" id="PTHR45739">
    <property type="entry name" value="MATRIX PROTEIN, PUTATIVE-RELATED"/>
    <property type="match status" value="1"/>
</dbReference>
<dbReference type="PANTHER" id="PTHR45739:SF8">
    <property type="entry name" value="FRAS1-RELATED EXTRACELLULAR MATRIX PROTEIN 1"/>
    <property type="match status" value="1"/>
</dbReference>
<proteinExistence type="predicted"/>
<dbReference type="RefSeq" id="WP_284103200.1">
    <property type="nucleotide sequence ID" value="NZ_JARRAF010000060.1"/>
</dbReference>
<dbReference type="CDD" id="cd00081">
    <property type="entry name" value="Hint"/>
    <property type="match status" value="1"/>
</dbReference>
<dbReference type="InterPro" id="IPR051561">
    <property type="entry name" value="FRAS1_ECM"/>
</dbReference>
<dbReference type="PROSITE" id="PS50817">
    <property type="entry name" value="INTEIN_N_TER"/>
    <property type="match status" value="1"/>
</dbReference>
<dbReference type="Gene3D" id="2.170.16.10">
    <property type="entry name" value="Hedgehog/Intein (Hint) domain"/>
    <property type="match status" value="1"/>
</dbReference>
<evidence type="ECO:0000256" key="2">
    <source>
        <dbReference type="ARBA" id="ARBA00022723"/>
    </source>
</evidence>
<dbReference type="Gene3D" id="2.60.40.1080">
    <property type="match status" value="2"/>
</dbReference>
<dbReference type="Gene3D" id="2.60.40.2810">
    <property type="match status" value="2"/>
</dbReference>
<dbReference type="SUPFAM" id="SSF49373">
    <property type="entry name" value="Invasin/intimin cell-adhesion fragments"/>
    <property type="match status" value="2"/>
</dbReference>
<dbReference type="PROSITE" id="PS50818">
    <property type="entry name" value="INTEIN_C_TER"/>
    <property type="match status" value="1"/>
</dbReference>
<evidence type="ECO:0000256" key="5">
    <source>
        <dbReference type="SAM" id="MobiDB-lite"/>
    </source>
</evidence>
<dbReference type="InterPro" id="IPR030934">
    <property type="entry name" value="Intein_C"/>
</dbReference>
<keyword evidence="2" id="KW-0479">Metal-binding</keyword>
<dbReference type="Gene3D" id="3.40.390.10">
    <property type="entry name" value="Collagenase (Catalytic Domain)"/>
    <property type="match status" value="1"/>
</dbReference>
<keyword evidence="4" id="KW-0862">Zinc</keyword>
<dbReference type="Pfam" id="PF17963">
    <property type="entry name" value="Big_9"/>
    <property type="match status" value="8"/>
</dbReference>
<keyword evidence="8" id="KW-1185">Reference proteome</keyword>
<keyword evidence="1" id="KW-0645">Protease</keyword>
<name>A0ABT7E5Z2_9NEIS</name>
<gene>
    <name evidence="7" type="ORF">PZA18_22820</name>
</gene>
<sequence>MSYLQYESSDPSIVVIDSAGRLKALRPGQTMITVKAKGISAFNVVTVTSTPEPLLADRWWNELDLYPPSFNLAEGTGQRQIDVHTFAREGLGDDLMRGSTGTRYLISDPEIASVTPDGLVQAKRVGSTTITVINGGRQGKVRLQVQPTVQGPIQVSAAEGGVITDAAGNTLTIGADALPKDIRASIRQIAIDSLSTPLPAPGVLEVLSAVEVDVSDAEAKVPLQLALKVSGPIDPQTGAPTQLPPGTKVMFWREGFITDTDGSLHRTWWLVDDGEVGADGIARTASPPYHGIRIGGNFLCTKSVVEDKKTGELQLSGKAIDWKAVWSNLAHVSLDISHMRSLGHAGAAMLLSAQNDFVAVYYGIAGAYKVNVPIEGLVSKNPALQFPAVPRPDGDVTPQITRFNFDPSTRKITLTGKNFLPPGQAATTGGVSVWLAPRGAQLESPSVAGANSKRGLVWQGYEAKLSNTSGTDDQVLEFVLNEDVALSQHVIFVRRSVLAMDGQGRLVEGMTIDSPAIEAWTAGVPTTVVTTKDSIEIFAPKDKATSSNSAPIALLGEITKNERGYPLDLGRHGTTNVAFSQDGTLAFVAGATRQIYMVDTLTRKVTYTLQLENIDEGRITSLIRGDDWLYVTLAAHEGRPGSVVRINIDPNRGTFLKHQQRLASQLEEKPDNYLGMAINAGSYLAITAQSGKVHIIDLNQINADGYIDPRGKLTVTSDQYSREQRGKAPWFVTSGPQDGEFIVSNKFDASNGLGVIRVKTDPSGQINRVTTSDAESLKLLPHIDDKILKEIEDQPQNHRFKHFRQNILTSAGTVLASYRGQEFALVADYNFWFLDPTAPRDGSVPNSQIGGKIGIVMNPFGRGGKPPVYLGATTPVAGSAFEKLALGEDGTLYATVWNYQPNYDIQADLMSYSLFTWNASALIEGAINANKSENLAKLREIGIIEPSLMPIDRNYVFDGTTGSFGTQISRMTPARYDGAIADQRFNGVHGVASYRPTTAMVALEKINVAPPTISRAEPSKVPNPLPVRTQAEILNQEGNMVKQMLMEAMDTLLADGYLGRHDERVMQYRAGQINYDQLTRENYRDVLLNGFGVAISFSRSPRVGWSVSRILIDRGMNAVQAAEIDAMLQVGHQMIDEMAERDGSSNRLSLTSMLEVAASKLPGPAQTILDGIRDLIEPEQDQRKLRHDAGQPGKAISLDETQGNARNVSPLDGIPRAVQGQSELKINGIKVFDTPAPRSMTLSQASVWYREHIARIEQLVAPRFKEDPYLAARQAWQLRHVILQEAANALLIPEQGGLLKQKHPIPSFEEYRLKLGDQLSGSPFFRALIQDLARCTDPPLRHEADACFAAGTPVWTDKGLVPIQDIQVGDRVLSRSDVTGEQTYKRVVKTFKSAEEKQVCVMKLYDKNEWDLAGLEDRYMDTNTYDYLLLTPNHPLMDKSKGWMPARSLRDSNEIIRQSTELSIVSEVMPVYLTENEDIIWYPGSLHNEDGGLMYLTENGIQPDPDIHHFTGNDFVDWSSGEGRYTCTVYNFEVEEFHSYFVGKHGIWVHNADCNPDTVESLDDARLNGILPPNSPSAFFLKDSALKTAQIHHSGMVLVKEDNGAVKLMDEDAPDEEKNPGEFHWVTFQKGTEGVKVDPVDGKFIAQTYLYDNPFPKGSDFIRSGDGRALMPDGSWSLTTIDAKAGVTNTVKNMGRDPREADKYVRYITRTSAALRTNAEFSHVIEFEVPYAMNLSLSFLKRELIQNNQLNPKWASFAGTTDWFAGRVVDHGIPKILAEKPAQLYFTVRPKGAAGVLADELTSLEIVRNTDGTLEVKEFKVDKSQVLKPAISAANPRRDAALFMKYYEDTIAPPRKPLLVTEEGSVQHLDPLTQVQLDQLLPTARQYWLDAGVSPALLDQIRFSIDDLPKGMAGNSEGRQIRLDTWGAGWGWFVDSSPGEQSEFLPTDHPSEFRALGGSAAANRLDLLSVLIHELGHVLGLEHNGSDDHAMSEIIEPGIRRLPDAADVDALQAKGFGLQLPIHSGTPATAGPALINRPDPAPLQPASPAAGWQTRGNANLDAQGGITLAEGSTGHGQASQRLEIGANDRYISLVVAAQNLLANTAGPADAFEVALLNANTGASLVGSTGMANSDALLNIQTGGAEKLASGVRKQLNGDGSVTYFIDLKHGVGGDLAGTPALLSFDLIGFGGEQSHVAIRDIQLVKDVLAFDDAASTDEDSVLELKPLANDLGADASARFELVSQPAHGSVVVNADGSLRYQPAADWSGTETIQYRYTVDGSTSNIATITLTVRPVNDAPLGADSQGSVVAGQPFSFHPLTGAKDVDGDDLFARLDTGPAHGQVSRHADGGWSYVADRRYSGPDQFTYRLSDGQTESAPVTVRLTVLPANTAPTARDGVLSLQEDGTVRIDLAALGSDAEADKLSGRITTQPQHGTLTVQPDGSWLYTPAANYAGEDAIRFILNDGQLDSAEAVLKLIVTPANDAPVLQDQAVTLAEDSVATIAALATATDIEGDRLTAKLVGQPQHGTVVVNADGTFRYTPAANYFGEDHFSYVVNDGLVDSNVATVKLTITPVNDAPTLNDQAVTLTEDGSATLAAFATASDVDGDPLTAKLISQPQHGTVSLNADGTFRYTPAANYYGSDSFRYIVNDGQADSNVATVTLTITPVNDAPVAQDARLTLTEDSQLALDLRQFGRDVDSPTLTPVLISGPYHGQLVARPEGGFTYIPAANFHGTDSVRFTLGDGALQSNEATLSLVVTPVNDAPTLTDQALTLVEDGSATVAAFATASDVDGDMLTAKLISQPQHGTVVVNADGTFRYTPAANYFGADSFSYVVNDGQADSNVATVRLIITPVNDAPVARDGAAGLVEGQSIRLDLRALGFDVEGSALSAVLVSQPRHGTLQRQADGSYLYTANARVAEGLDEFSFALSDGALQSNSARFRLTISPSNTAPTARDSQVQGLEDQSLVIRWSDFAISDSEGDALQIHVDSLPAEGTLYRRLANGTWALVQVGERLSRADIEGDRLIFNPVVQASGGPGYAGSSLGNRQAHYARFGFRASDGRSVSQPAQVTIDITPVADAPSLQLEALVSQQRELFRTSWESVAPAQGQSSLVRQRELEGWRLITEGDGLRGGLDGFEIWSTGSRMSNAANQSQSVQANTGKGRNWLELNDAAGSQYQTLGIERQIETRAGARYDLSFDLAGRLGYRSDLTRIAVYLDEQRIASFDASSGLDQLDWQAVSCRFTGSGRPQTLRIVTDGNPRDPAGRGMQIDDLRLTETVMQPRERTLFRSGFEGAANTDRQSTLLSQSSFDGWNLVTQGDRLRGGQNGFEIWHSGDRMRNAWGREQAVQASREGGQSWLELNDAAGSQYQTLGIERTVQTEAGARYQLNFDLAGRLGYGSGTTRIGVYVDGQRIASFDQTSGLDSLSWQAVSCGFIGQGGTQTLRLVSESTHPQPDGRGMMLDNVSLTEALPLNQGQAGSAIRLQGIQAGLTDTDGSEALQLQLAGLPVGTVVSDGQRKQTISSQQRLLDLTGWNTQTLALIPPLSFSGPLSLQLTATAIEAANGSRASVSQELSLWVDPAPIRSNPHVDCYPAWQPDDEPVRYRAGEFHPDVREIYGLTIPGRPDVGAWWQGVEQSISAQIEQQVMAWWERKDRG</sequence>
<dbReference type="InterPro" id="IPR036844">
    <property type="entry name" value="Hint_dom_sf"/>
</dbReference>
<reference evidence="7" key="1">
    <citation type="submission" date="2023-03" db="EMBL/GenBank/DDBJ databases">
        <title>Chitinimonas shenzhenensis gen. nov., sp. nov., a novel member of family Burkholderiaceae isolated from activated sludge collected in Shen Zhen, China.</title>
        <authorList>
            <person name="Wang X."/>
        </authorList>
    </citation>
    <scope>NUCLEOTIDE SEQUENCE</scope>
    <source>
        <strain evidence="7">DQS-5</strain>
    </source>
</reference>
<evidence type="ECO:0000256" key="4">
    <source>
        <dbReference type="ARBA" id="ARBA00022833"/>
    </source>
</evidence>
<protein>
    <submittedName>
        <fullName evidence="7">Ig-like domain-containing protein</fullName>
    </submittedName>
</protein>
<dbReference type="NCBIfam" id="TIGR01965">
    <property type="entry name" value="VCBS_repeat"/>
    <property type="match status" value="1"/>
</dbReference>